<dbReference type="SUPFAM" id="SSF54211">
    <property type="entry name" value="Ribosomal protein S5 domain 2-like"/>
    <property type="match status" value="1"/>
</dbReference>
<proteinExistence type="inferred from homology"/>
<dbReference type="FunFam" id="3.40.50.300:FF:000021">
    <property type="entry name" value="Lon protease homolog"/>
    <property type="match status" value="1"/>
</dbReference>
<evidence type="ECO:0000256" key="5">
    <source>
        <dbReference type="ARBA" id="ARBA00022840"/>
    </source>
</evidence>
<dbReference type="EC" id="3.4.21.53" evidence="7"/>
<dbReference type="GO" id="GO:0006515">
    <property type="term" value="P:protein quality control for misfolded or incompletely synthesized proteins"/>
    <property type="evidence" value="ECO:0007669"/>
    <property type="project" value="TreeGrafter"/>
</dbReference>
<keyword evidence="11" id="KW-1185">Reference proteome</keyword>
<sequence length="637" mass="73193">REMDEKGLEELTEKFIRQFQNILTKTKLSSIEKLPYMTMIKELLINLPDRQKIEKNIDEETKKNIKNQQEEYYLREKLKEIKKKLGDNEGDKEMKKYLEQLEKEPYPEHTKKVVKEEIKRYETMPIYSSEANIIRQQKLNEKHYGLKEVKERIIEYLAVNQIAKKPLGQIICLVGPPGIGKTSLAISIAEVTGRKFVRISLGGVRDVAVIQGHRRTYIGAMPGRIIQGMKEAKVIDPLFLIDEIDKISSDYHGDPFHALLEVLDINLNKEFTDHYLGIPYNLSQVMFICTANSVADLPRPLLDRMEVIFLHSYTEIEKFHIATEHLIPENLENYNLPAAPVFQDQAVRDIIKYYTREAGVRELNRKIQTIIQKFIVQLMEKKKEKLIITPHNLIDYLKKKNYDFTQKQKRSQVGVATEGELELTGNLGDIMKESAHIALNYVRANHKKFGISSEVFSQSGVHIHVPEGATPKEGPSAGIALTSAIISVLTGRSISRDLGMTGEITLHGHVGEIGGLKEKAIAARRSELKTIIIPKANEKDIEDIPLEVRQELKIIPVEEYREHIQAEYQEGADYRFVGEKQFEKHGTANIRILSPSLKKICREKFNFPLGVNDCLDYEKIDNEESDFFYRVHNFDGD</sequence>
<dbReference type="OrthoDB" id="2411602at2759"/>
<keyword evidence="3 8" id="KW-0378">Hydrolase</keyword>
<dbReference type="Gene3D" id="1.10.8.60">
    <property type="match status" value="1"/>
</dbReference>
<evidence type="ECO:0000259" key="9">
    <source>
        <dbReference type="PROSITE" id="PS51786"/>
    </source>
</evidence>
<dbReference type="GO" id="GO:0004176">
    <property type="term" value="F:ATP-dependent peptidase activity"/>
    <property type="evidence" value="ECO:0007669"/>
    <property type="project" value="UniProtKB-UniRule"/>
</dbReference>
<dbReference type="Gene3D" id="1.20.5.5270">
    <property type="match status" value="1"/>
</dbReference>
<evidence type="ECO:0000256" key="2">
    <source>
        <dbReference type="ARBA" id="ARBA00022741"/>
    </source>
</evidence>
<dbReference type="PROSITE" id="PS51786">
    <property type="entry name" value="LON_PROTEOLYTIC"/>
    <property type="match status" value="1"/>
</dbReference>
<dbReference type="GO" id="GO:0016887">
    <property type="term" value="F:ATP hydrolysis activity"/>
    <property type="evidence" value="ECO:0007669"/>
    <property type="project" value="InterPro"/>
</dbReference>
<evidence type="ECO:0000313" key="11">
    <source>
        <dbReference type="Proteomes" id="UP000789831"/>
    </source>
</evidence>
<dbReference type="Pfam" id="PF05362">
    <property type="entry name" value="Lon_C"/>
    <property type="match status" value="1"/>
</dbReference>
<dbReference type="CDD" id="cd19500">
    <property type="entry name" value="RecA-like_Lon"/>
    <property type="match status" value="1"/>
</dbReference>
<dbReference type="Gene3D" id="1.20.58.1480">
    <property type="match status" value="1"/>
</dbReference>
<dbReference type="Pfam" id="PF00004">
    <property type="entry name" value="AAA"/>
    <property type="match status" value="1"/>
</dbReference>
<evidence type="ECO:0000313" key="10">
    <source>
        <dbReference type="EMBL" id="CAG8665335.1"/>
    </source>
</evidence>
<keyword evidence="4 8" id="KW-0720">Serine protease</keyword>
<organism evidence="10 11">
    <name type="scientific">Ambispora gerdemannii</name>
    <dbReference type="NCBI Taxonomy" id="144530"/>
    <lineage>
        <taxon>Eukaryota</taxon>
        <taxon>Fungi</taxon>
        <taxon>Fungi incertae sedis</taxon>
        <taxon>Mucoromycota</taxon>
        <taxon>Glomeromycotina</taxon>
        <taxon>Glomeromycetes</taxon>
        <taxon>Archaeosporales</taxon>
        <taxon>Ambisporaceae</taxon>
        <taxon>Ambispora</taxon>
    </lineage>
</organism>
<keyword evidence="1 8" id="KW-0645">Protease</keyword>
<dbReference type="GO" id="GO:0004252">
    <property type="term" value="F:serine-type endopeptidase activity"/>
    <property type="evidence" value="ECO:0007669"/>
    <property type="project" value="UniProtKB-UniRule"/>
</dbReference>
<dbReference type="InterPro" id="IPR003593">
    <property type="entry name" value="AAA+_ATPase"/>
</dbReference>
<gene>
    <name evidence="10" type="ORF">AGERDE_LOCUS12012</name>
</gene>
<dbReference type="InterPro" id="IPR054594">
    <property type="entry name" value="Lon_lid"/>
</dbReference>
<dbReference type="PANTHER" id="PTHR43718:SF2">
    <property type="entry name" value="LON PROTEASE HOMOLOG, MITOCHONDRIAL"/>
    <property type="match status" value="1"/>
</dbReference>
<comment type="similarity">
    <text evidence="8">Belongs to the peptidase S16 family.</text>
</comment>
<protein>
    <recommendedName>
        <fullName evidence="7">endopeptidase La</fullName>
        <ecNumber evidence="7">3.4.21.53</ecNumber>
    </recommendedName>
</protein>
<dbReference type="PANTHER" id="PTHR43718">
    <property type="entry name" value="LON PROTEASE"/>
    <property type="match status" value="1"/>
</dbReference>
<dbReference type="InterPro" id="IPR020568">
    <property type="entry name" value="Ribosomal_Su5_D2-typ_SF"/>
</dbReference>
<dbReference type="Gene3D" id="3.30.230.10">
    <property type="match status" value="1"/>
</dbReference>
<dbReference type="InterPro" id="IPR027417">
    <property type="entry name" value="P-loop_NTPase"/>
</dbReference>
<evidence type="ECO:0000256" key="1">
    <source>
        <dbReference type="ARBA" id="ARBA00022670"/>
    </source>
</evidence>
<evidence type="ECO:0000256" key="4">
    <source>
        <dbReference type="ARBA" id="ARBA00022825"/>
    </source>
</evidence>
<dbReference type="Gene3D" id="3.40.50.300">
    <property type="entry name" value="P-loop containing nucleotide triphosphate hydrolases"/>
    <property type="match status" value="1"/>
</dbReference>
<dbReference type="SUPFAM" id="SSF52540">
    <property type="entry name" value="P-loop containing nucleoside triphosphate hydrolases"/>
    <property type="match status" value="1"/>
</dbReference>
<dbReference type="Pfam" id="PF22667">
    <property type="entry name" value="Lon_lid"/>
    <property type="match status" value="1"/>
</dbReference>
<feature type="active site" evidence="8">
    <location>
        <position position="476"/>
    </location>
</feature>
<dbReference type="InterPro" id="IPR027065">
    <property type="entry name" value="Lon_Prtase"/>
</dbReference>
<name>A0A9N9HAD2_9GLOM</name>
<comment type="catalytic activity">
    <reaction evidence="6">
        <text>Hydrolysis of proteins in presence of ATP.</text>
        <dbReference type="EC" id="3.4.21.53"/>
    </reaction>
</comment>
<comment type="caution">
    <text evidence="10">The sequence shown here is derived from an EMBL/GenBank/DDBJ whole genome shotgun (WGS) entry which is preliminary data.</text>
</comment>
<dbReference type="InterPro" id="IPR008269">
    <property type="entry name" value="Lon_proteolytic"/>
</dbReference>
<keyword evidence="2" id="KW-0547">Nucleotide-binding</keyword>
<feature type="active site" evidence="8">
    <location>
        <position position="519"/>
    </location>
</feature>
<feature type="domain" description="Lon proteolytic" evidence="9">
    <location>
        <begin position="382"/>
        <end position="570"/>
    </location>
</feature>
<keyword evidence="5" id="KW-0067">ATP-binding</keyword>
<dbReference type="AlphaFoldDB" id="A0A9N9HAD2"/>
<evidence type="ECO:0000256" key="8">
    <source>
        <dbReference type="PROSITE-ProRule" id="PRU01122"/>
    </source>
</evidence>
<reference evidence="10" key="1">
    <citation type="submission" date="2021-06" db="EMBL/GenBank/DDBJ databases">
        <authorList>
            <person name="Kallberg Y."/>
            <person name="Tangrot J."/>
            <person name="Rosling A."/>
        </authorList>
    </citation>
    <scope>NUCLEOTIDE SEQUENCE</scope>
    <source>
        <strain evidence="10">MT106</strain>
    </source>
</reference>
<dbReference type="GO" id="GO:0005524">
    <property type="term" value="F:ATP binding"/>
    <property type="evidence" value="ECO:0007669"/>
    <property type="project" value="UniProtKB-KW"/>
</dbReference>
<dbReference type="EMBL" id="CAJVPL010006636">
    <property type="protein sequence ID" value="CAG8665335.1"/>
    <property type="molecule type" value="Genomic_DNA"/>
</dbReference>
<dbReference type="InterPro" id="IPR003959">
    <property type="entry name" value="ATPase_AAA_core"/>
</dbReference>
<evidence type="ECO:0000256" key="3">
    <source>
        <dbReference type="ARBA" id="ARBA00022801"/>
    </source>
</evidence>
<dbReference type="PRINTS" id="PR00830">
    <property type="entry name" value="ENDOLAPTASE"/>
</dbReference>
<accession>A0A9N9HAD2</accession>
<evidence type="ECO:0000256" key="7">
    <source>
        <dbReference type="ARBA" id="ARBA00066743"/>
    </source>
</evidence>
<evidence type="ECO:0000256" key="6">
    <source>
        <dbReference type="ARBA" id="ARBA00050665"/>
    </source>
</evidence>
<dbReference type="InterPro" id="IPR014721">
    <property type="entry name" value="Ribsml_uS5_D2-typ_fold_subgr"/>
</dbReference>
<dbReference type="SMART" id="SM00382">
    <property type="entry name" value="AAA"/>
    <property type="match status" value="1"/>
</dbReference>
<feature type="non-terminal residue" evidence="10">
    <location>
        <position position="637"/>
    </location>
</feature>
<dbReference type="Proteomes" id="UP000789831">
    <property type="component" value="Unassembled WGS sequence"/>
</dbReference>